<evidence type="ECO:0000313" key="1">
    <source>
        <dbReference type="EMBL" id="QKS72808.1"/>
    </source>
</evidence>
<dbReference type="KEGG" id="psua:FLK61_40065"/>
<protein>
    <submittedName>
        <fullName evidence="1">Uncharacterized protein</fullName>
    </submittedName>
</protein>
<proteinExistence type="predicted"/>
<organism evidence="1 2">
    <name type="scientific">Paenalkalicoccus suaedae</name>
    <dbReference type="NCBI Taxonomy" id="2592382"/>
    <lineage>
        <taxon>Bacteria</taxon>
        <taxon>Bacillati</taxon>
        <taxon>Bacillota</taxon>
        <taxon>Bacilli</taxon>
        <taxon>Bacillales</taxon>
        <taxon>Bacillaceae</taxon>
        <taxon>Paenalkalicoccus</taxon>
    </lineage>
</organism>
<name>A0A859FIS3_9BACI</name>
<dbReference type="EMBL" id="CP041372">
    <property type="protein sequence ID" value="QKS72808.1"/>
    <property type="molecule type" value="Genomic_DNA"/>
</dbReference>
<evidence type="ECO:0000313" key="2">
    <source>
        <dbReference type="Proteomes" id="UP000318138"/>
    </source>
</evidence>
<dbReference type="AlphaFoldDB" id="A0A859FIS3"/>
<sequence length="173" mass="20033">MKKEWQSLMDLKGKDLTQILGDRFNMINDANEFHYQIMNQQFYLYWILPSDDWSHIIDYGFIKFGWENNNDGDHILLSNHQKTPGPLPYELSDNPTWPINVQASSISPKSRLIKNVTGYGYDNGDLFILLIETEEEYISIVGNPVLLVQIADHETKTPEHLNVIFTTKVEEGT</sequence>
<dbReference type="Proteomes" id="UP000318138">
    <property type="component" value="Chromosome"/>
</dbReference>
<reference evidence="2" key="1">
    <citation type="submission" date="2019-07" db="EMBL/GenBank/DDBJ databases">
        <title>Bacillus alkalisoli sp. nov. isolated from saline soil.</title>
        <authorList>
            <person name="Sun J.-Q."/>
            <person name="Xu L."/>
        </authorList>
    </citation>
    <scope>NUCLEOTIDE SEQUENCE [LARGE SCALE GENOMIC DNA]</scope>
    <source>
        <strain evidence="2">M4U3P1</strain>
    </source>
</reference>
<dbReference type="RefSeq" id="WP_176010775.1">
    <property type="nucleotide sequence ID" value="NZ_CP041372.2"/>
</dbReference>
<keyword evidence="2" id="KW-1185">Reference proteome</keyword>
<gene>
    <name evidence="1" type="ORF">FLK61_40065</name>
</gene>
<accession>A0A859FIS3</accession>